<dbReference type="Proteomes" id="UP000320475">
    <property type="component" value="Unassembled WGS sequence"/>
</dbReference>
<dbReference type="SUPFAM" id="SSF48403">
    <property type="entry name" value="Ankyrin repeat"/>
    <property type="match status" value="1"/>
</dbReference>
<dbReference type="GO" id="GO:0005634">
    <property type="term" value="C:nucleus"/>
    <property type="evidence" value="ECO:0007669"/>
    <property type="project" value="TreeGrafter"/>
</dbReference>
<dbReference type="InterPro" id="IPR002110">
    <property type="entry name" value="Ankyrin_rpt"/>
</dbReference>
<evidence type="ECO:0000256" key="2">
    <source>
        <dbReference type="SAM" id="MobiDB-lite"/>
    </source>
</evidence>
<accession>A0A507CIU6</accession>
<dbReference type="EMBL" id="QEAM01000471">
    <property type="protein sequence ID" value="TPX39521.1"/>
    <property type="molecule type" value="Genomic_DNA"/>
</dbReference>
<dbReference type="Gene3D" id="1.25.40.20">
    <property type="entry name" value="Ankyrin repeat-containing domain"/>
    <property type="match status" value="1"/>
</dbReference>
<dbReference type="InterPro" id="IPR036770">
    <property type="entry name" value="Ankyrin_rpt-contain_sf"/>
</dbReference>
<dbReference type="InterPro" id="IPR036116">
    <property type="entry name" value="FN3_sf"/>
</dbReference>
<dbReference type="AlphaFoldDB" id="A0A507CIU6"/>
<dbReference type="GO" id="GO:0042981">
    <property type="term" value="P:regulation of apoptotic process"/>
    <property type="evidence" value="ECO:0007669"/>
    <property type="project" value="TreeGrafter"/>
</dbReference>
<sequence length="215" mass="23668">MSGRRITPTSIKSRPPLAPDLHLGPVTTRSATLEWSYPSDQSIPHEPIPSKDAIIFKLETRLASTSVSESVVHYQGQDMTCTAEGLFPQEGYIARLITEWVDPPQNAQPSIVQLEFRTSDESELHRASAQLQRAVAENDSSKASMLLDRHGKELSLETRDKYGRTLLMSACQNGGPELVSALVEHGADVEAKTASGKTPLISSRFSRHNTTNDRM</sequence>
<organism evidence="4 5">
    <name type="scientific">Synchytrium endobioticum</name>
    <dbReference type="NCBI Taxonomy" id="286115"/>
    <lineage>
        <taxon>Eukaryota</taxon>
        <taxon>Fungi</taxon>
        <taxon>Fungi incertae sedis</taxon>
        <taxon>Chytridiomycota</taxon>
        <taxon>Chytridiomycota incertae sedis</taxon>
        <taxon>Chytridiomycetes</taxon>
        <taxon>Synchytriales</taxon>
        <taxon>Synchytriaceae</taxon>
        <taxon>Synchytrium</taxon>
    </lineage>
</organism>
<feature type="region of interest" description="Disordered" evidence="2">
    <location>
        <begin position="1"/>
        <end position="23"/>
    </location>
</feature>
<dbReference type="SMART" id="SM00248">
    <property type="entry name" value="ANK"/>
    <property type="match status" value="1"/>
</dbReference>
<dbReference type="PROSITE" id="PS50853">
    <property type="entry name" value="FN3"/>
    <property type="match status" value="1"/>
</dbReference>
<comment type="caution">
    <text evidence="4">The sequence shown here is derived from an EMBL/GenBank/DDBJ whole genome shotgun (WGS) entry which is preliminary data.</text>
</comment>
<dbReference type="OrthoDB" id="2155313at2759"/>
<proteinExistence type="predicted"/>
<dbReference type="InterPro" id="IPR003961">
    <property type="entry name" value="FN3_dom"/>
</dbReference>
<feature type="repeat" description="ANK" evidence="1">
    <location>
        <begin position="162"/>
        <end position="194"/>
    </location>
</feature>
<protein>
    <recommendedName>
        <fullName evidence="3">Fibronectin type-III domain-containing protein</fullName>
    </recommendedName>
</protein>
<name>A0A507CIU6_9FUNG</name>
<evidence type="ECO:0000259" key="3">
    <source>
        <dbReference type="PROSITE" id="PS50853"/>
    </source>
</evidence>
<keyword evidence="1" id="KW-0040">ANK repeat</keyword>
<evidence type="ECO:0000256" key="1">
    <source>
        <dbReference type="PROSITE-ProRule" id="PRU00023"/>
    </source>
</evidence>
<dbReference type="InterPro" id="IPR013783">
    <property type="entry name" value="Ig-like_fold"/>
</dbReference>
<feature type="domain" description="Fibronectin type-III" evidence="3">
    <location>
        <begin position="15"/>
        <end position="121"/>
    </location>
</feature>
<dbReference type="Gene3D" id="2.60.40.10">
    <property type="entry name" value="Immunoglobulins"/>
    <property type="match status" value="1"/>
</dbReference>
<dbReference type="PANTHER" id="PTHR24183">
    <property type="entry name" value="FIBRONECTIN TYPE 3 AND ANKYRIN REPEAT DOMAINS PROTEIN 1"/>
    <property type="match status" value="1"/>
</dbReference>
<dbReference type="SUPFAM" id="SSF49265">
    <property type="entry name" value="Fibronectin type III"/>
    <property type="match status" value="1"/>
</dbReference>
<dbReference type="PROSITE" id="PS50297">
    <property type="entry name" value="ANK_REP_REGION"/>
    <property type="match status" value="1"/>
</dbReference>
<evidence type="ECO:0000313" key="4">
    <source>
        <dbReference type="EMBL" id="TPX39521.1"/>
    </source>
</evidence>
<dbReference type="PANTHER" id="PTHR24183:SF1">
    <property type="entry name" value="FIBRONECTIN TYPE 3 AND ANKYRIN REPEAT DOMAINS PROTEIN 1"/>
    <property type="match status" value="1"/>
</dbReference>
<evidence type="ECO:0000313" key="5">
    <source>
        <dbReference type="Proteomes" id="UP000320475"/>
    </source>
</evidence>
<gene>
    <name evidence="4" type="ORF">SeLEV6574_g07153</name>
</gene>
<reference evidence="4 5" key="1">
    <citation type="journal article" date="2019" name="Sci. Rep.">
        <title>Comparative genomics of chytrid fungi reveal insights into the obligate biotrophic and pathogenic lifestyle of Synchytrium endobioticum.</title>
        <authorList>
            <person name="van de Vossenberg B.T.L.H."/>
            <person name="Warris S."/>
            <person name="Nguyen H.D.T."/>
            <person name="van Gent-Pelzer M.P.E."/>
            <person name="Joly D.L."/>
            <person name="van de Geest H.C."/>
            <person name="Bonants P.J.M."/>
            <person name="Smith D.S."/>
            <person name="Levesque C.A."/>
            <person name="van der Lee T.A.J."/>
        </authorList>
    </citation>
    <scope>NUCLEOTIDE SEQUENCE [LARGE SCALE GENOMIC DNA]</scope>
    <source>
        <strain evidence="4 5">LEV6574</strain>
    </source>
</reference>
<dbReference type="PROSITE" id="PS50088">
    <property type="entry name" value="ANK_REPEAT"/>
    <property type="match status" value="1"/>
</dbReference>
<dbReference type="Pfam" id="PF12796">
    <property type="entry name" value="Ank_2"/>
    <property type="match status" value="1"/>
</dbReference>